<dbReference type="PANTHER" id="PTHR43157:SF31">
    <property type="entry name" value="PHOSPHATIDYLINOSITOL-GLYCAN BIOSYNTHESIS CLASS F PROTEIN"/>
    <property type="match status" value="1"/>
</dbReference>
<proteinExistence type="inferred from homology"/>
<dbReference type="AlphaFoldDB" id="A0AAD5DJQ8"/>
<dbReference type="PRINTS" id="PR00080">
    <property type="entry name" value="SDRFAMILY"/>
</dbReference>
<keyword evidence="4" id="KW-1185">Reference proteome</keyword>
<protein>
    <submittedName>
        <fullName evidence="3">Uncharacterized protein</fullName>
    </submittedName>
</protein>
<dbReference type="Pfam" id="PF00106">
    <property type="entry name" value="adh_short"/>
    <property type="match status" value="1"/>
</dbReference>
<evidence type="ECO:0000256" key="1">
    <source>
        <dbReference type="ARBA" id="ARBA00023002"/>
    </source>
</evidence>
<gene>
    <name evidence="3" type="ORF">COHA_008534</name>
</gene>
<organism evidence="3 4">
    <name type="scientific">Chlorella ohadii</name>
    <dbReference type="NCBI Taxonomy" id="2649997"/>
    <lineage>
        <taxon>Eukaryota</taxon>
        <taxon>Viridiplantae</taxon>
        <taxon>Chlorophyta</taxon>
        <taxon>core chlorophytes</taxon>
        <taxon>Trebouxiophyceae</taxon>
        <taxon>Chlorellales</taxon>
        <taxon>Chlorellaceae</taxon>
        <taxon>Chlorella clade</taxon>
        <taxon>Chlorella</taxon>
    </lineage>
</organism>
<accession>A0AAD5DJQ8</accession>
<dbReference type="Gene3D" id="3.40.50.720">
    <property type="entry name" value="NAD(P)-binding Rossmann-like Domain"/>
    <property type="match status" value="1"/>
</dbReference>
<dbReference type="PRINTS" id="PR00081">
    <property type="entry name" value="GDHRDH"/>
</dbReference>
<sequence>MPAPLGYRSTALDALRGVSLSGKVAVVTGGNSGIGVETVRALAHAGADVTLCSRSAEAGQRVADQLQPGLKGKISVQKLDLADLSSIKAAADQLSASLPRLDLLILNAGVMACPQGRTKDGFEMQIGTNHFGHYYLTQLLLPKMKASGGPGRIVAVASTAHKMGKLSLEDLNWERRKYSAWGSYGQSKLANILFAKELARQLKEEGSPILAFSLHPGVIKTPLQRHMGWEAAIMNFIGGPFMKTTQQGAATSVFAATAAELEGQSGAYLADCKVATPSKAAQDGEAARALWVKTEELLGAALAKAGLA</sequence>
<evidence type="ECO:0000313" key="3">
    <source>
        <dbReference type="EMBL" id="KAI7837673.1"/>
    </source>
</evidence>
<comment type="caution">
    <text evidence="3">The sequence shown here is derived from an EMBL/GenBank/DDBJ whole genome shotgun (WGS) entry which is preliminary data.</text>
</comment>
<dbReference type="CDD" id="cd05327">
    <property type="entry name" value="retinol-DH_like_SDR_c_like"/>
    <property type="match status" value="1"/>
</dbReference>
<dbReference type="Proteomes" id="UP001205105">
    <property type="component" value="Unassembled WGS sequence"/>
</dbReference>
<keyword evidence="1" id="KW-0560">Oxidoreductase</keyword>
<name>A0AAD5DJQ8_9CHLO</name>
<dbReference type="InterPro" id="IPR036291">
    <property type="entry name" value="NAD(P)-bd_dom_sf"/>
</dbReference>
<dbReference type="SUPFAM" id="SSF51735">
    <property type="entry name" value="NAD(P)-binding Rossmann-fold domains"/>
    <property type="match status" value="1"/>
</dbReference>
<reference evidence="3" key="1">
    <citation type="submission" date="2020-11" db="EMBL/GenBank/DDBJ databases">
        <title>Chlorella ohadii genome sequencing and assembly.</title>
        <authorList>
            <person name="Murik O."/>
            <person name="Treves H."/>
            <person name="Kedem I."/>
            <person name="Shotland Y."/>
            <person name="Kaplan A."/>
        </authorList>
    </citation>
    <scope>NUCLEOTIDE SEQUENCE</scope>
    <source>
        <strain evidence="3">1</strain>
    </source>
</reference>
<evidence type="ECO:0000313" key="4">
    <source>
        <dbReference type="Proteomes" id="UP001205105"/>
    </source>
</evidence>
<evidence type="ECO:0000256" key="2">
    <source>
        <dbReference type="RuleBase" id="RU000363"/>
    </source>
</evidence>
<dbReference type="InterPro" id="IPR002347">
    <property type="entry name" value="SDR_fam"/>
</dbReference>
<dbReference type="PANTHER" id="PTHR43157">
    <property type="entry name" value="PHOSPHATIDYLINOSITOL-GLYCAN BIOSYNTHESIS CLASS F PROTEIN-RELATED"/>
    <property type="match status" value="1"/>
</dbReference>
<dbReference type="EMBL" id="JADXDR010000146">
    <property type="protein sequence ID" value="KAI7837673.1"/>
    <property type="molecule type" value="Genomic_DNA"/>
</dbReference>
<comment type="similarity">
    <text evidence="2">Belongs to the short-chain dehydrogenases/reductases (SDR) family.</text>
</comment>
<dbReference type="GO" id="GO:0016491">
    <property type="term" value="F:oxidoreductase activity"/>
    <property type="evidence" value="ECO:0007669"/>
    <property type="project" value="UniProtKB-KW"/>
</dbReference>